<dbReference type="AlphaFoldDB" id="A0A502DTT7"/>
<keyword evidence="3" id="KW-1185">Reference proteome</keyword>
<evidence type="ECO:0000259" key="1">
    <source>
        <dbReference type="Pfam" id="PF12728"/>
    </source>
</evidence>
<dbReference type="EMBL" id="RCZG01000020">
    <property type="protein sequence ID" value="TPG28080.1"/>
    <property type="molecule type" value="Genomic_DNA"/>
</dbReference>
<dbReference type="InterPro" id="IPR010093">
    <property type="entry name" value="SinI_DNA-bd"/>
</dbReference>
<dbReference type="Pfam" id="PF12728">
    <property type="entry name" value="HTH_17"/>
    <property type="match status" value="1"/>
</dbReference>
<keyword evidence="2" id="KW-0238">DNA-binding</keyword>
<dbReference type="OrthoDB" id="4559092at2"/>
<proteinExistence type="predicted"/>
<gene>
    <name evidence="2" type="ORF">EAH80_28505</name>
</gene>
<dbReference type="RefSeq" id="WP_140699097.1">
    <property type="nucleotide sequence ID" value="NZ_RCZG01000020.1"/>
</dbReference>
<protein>
    <submittedName>
        <fullName evidence="2">DNA-binding protein</fullName>
    </submittedName>
</protein>
<dbReference type="InterPro" id="IPR041657">
    <property type="entry name" value="HTH_17"/>
</dbReference>
<dbReference type="Proteomes" id="UP000320095">
    <property type="component" value="Unassembled WGS sequence"/>
</dbReference>
<comment type="caution">
    <text evidence="2">The sequence shown here is derived from an EMBL/GenBank/DDBJ whole genome shotgun (WGS) entry which is preliminary data.</text>
</comment>
<dbReference type="NCBIfam" id="TIGR01764">
    <property type="entry name" value="excise"/>
    <property type="match status" value="1"/>
</dbReference>
<organism evidence="2 3">
    <name type="scientific">Mycolicibacterium hodleri</name>
    <dbReference type="NCBI Taxonomy" id="49897"/>
    <lineage>
        <taxon>Bacteria</taxon>
        <taxon>Bacillati</taxon>
        <taxon>Actinomycetota</taxon>
        <taxon>Actinomycetes</taxon>
        <taxon>Mycobacteriales</taxon>
        <taxon>Mycobacteriaceae</taxon>
        <taxon>Mycolicibacterium</taxon>
    </lineage>
</organism>
<feature type="domain" description="Helix-turn-helix" evidence="1">
    <location>
        <begin position="15"/>
        <end position="56"/>
    </location>
</feature>
<accession>A0A502DTT7</accession>
<name>A0A502DTT7_9MYCO</name>
<reference evidence="2 3" key="1">
    <citation type="journal article" date="2019" name="Environ. Microbiol.">
        <title>Species interactions and distinct microbial communities in high Arctic permafrost affected cryosols are associated with the CH4 and CO2 gas fluxes.</title>
        <authorList>
            <person name="Altshuler I."/>
            <person name="Hamel J."/>
            <person name="Turney S."/>
            <person name="Magnuson E."/>
            <person name="Levesque R."/>
            <person name="Greer C."/>
            <person name="Whyte L.G."/>
        </authorList>
    </citation>
    <scope>NUCLEOTIDE SEQUENCE [LARGE SCALE GENOMIC DNA]</scope>
    <source>
        <strain evidence="2 3">S5.20</strain>
    </source>
</reference>
<evidence type="ECO:0000313" key="2">
    <source>
        <dbReference type="EMBL" id="TPG28080.1"/>
    </source>
</evidence>
<sequence>MQSNTFDTLPLLLPVPQAAKLLGISRASAYRLAATGELPSRRLGGRIYIVTAELREIVAA</sequence>
<evidence type="ECO:0000313" key="3">
    <source>
        <dbReference type="Proteomes" id="UP000320095"/>
    </source>
</evidence>
<dbReference type="GO" id="GO:0003677">
    <property type="term" value="F:DNA binding"/>
    <property type="evidence" value="ECO:0007669"/>
    <property type="project" value="UniProtKB-KW"/>
</dbReference>